<name>A0ABS3B8C3_9XANT</name>
<dbReference type="Pfam" id="PF14430">
    <property type="entry name" value="Imm1"/>
    <property type="match status" value="1"/>
</dbReference>
<dbReference type="Proteomes" id="UP000695802">
    <property type="component" value="Unassembled WGS sequence"/>
</dbReference>
<gene>
    <name evidence="1" type="ORF">JR064_13495</name>
</gene>
<sequence>MSQDQHQELWYQAAGGQSLCALINGRVGCLMYLREAGDAGFSSRNPDYSGPEDAMIEFILGNGQLDLYPASWTLPLTHITRAIDYFQSTGLPPPFIAWNNDSEDGSLPGPIT</sequence>
<dbReference type="EMBL" id="JAFIWB010000014">
    <property type="protein sequence ID" value="MBN6103179.1"/>
    <property type="molecule type" value="Genomic_DNA"/>
</dbReference>
<protein>
    <submittedName>
        <fullName evidence="1">Uncharacterized protein</fullName>
    </submittedName>
</protein>
<comment type="caution">
    <text evidence="1">The sequence shown here is derived from an EMBL/GenBank/DDBJ whole genome shotgun (WGS) entry which is preliminary data.</text>
</comment>
<organism evidence="1 2">
    <name type="scientific">Xanthomonas bonasiae</name>
    <dbReference type="NCBI Taxonomy" id="2810351"/>
    <lineage>
        <taxon>Bacteria</taxon>
        <taxon>Pseudomonadati</taxon>
        <taxon>Pseudomonadota</taxon>
        <taxon>Gammaproteobacteria</taxon>
        <taxon>Lysobacterales</taxon>
        <taxon>Lysobacteraceae</taxon>
        <taxon>Xanthomonas</taxon>
    </lineage>
</organism>
<accession>A0ABS3B8C3</accession>
<evidence type="ECO:0000313" key="1">
    <source>
        <dbReference type="EMBL" id="MBN6103179.1"/>
    </source>
</evidence>
<keyword evidence="2" id="KW-1185">Reference proteome</keyword>
<proteinExistence type="predicted"/>
<evidence type="ECO:0000313" key="2">
    <source>
        <dbReference type="Proteomes" id="UP000695802"/>
    </source>
</evidence>
<dbReference type="InterPro" id="IPR025680">
    <property type="entry name" value="DddI"/>
</dbReference>
<dbReference type="RefSeq" id="WP_206230039.1">
    <property type="nucleotide sequence ID" value="NZ_JAFIWB010000014.1"/>
</dbReference>
<reference evidence="1 2" key="1">
    <citation type="submission" date="2021-02" db="EMBL/GenBank/DDBJ databases">
        <title>Taxonomically Unique Crown Gall-Associated Xanthomonas Stains Have Deficiency in Virulence Repertories.</title>
        <authorList>
            <person name="Mafakheri H."/>
            <person name="Taghavi S.M."/>
            <person name="Dimkic I."/>
            <person name="Nemanja K."/>
            <person name="Osdaghi E."/>
        </authorList>
    </citation>
    <scope>NUCLEOTIDE SEQUENCE [LARGE SCALE GENOMIC DNA]</scope>
    <source>
        <strain evidence="1 2">FX4</strain>
    </source>
</reference>